<organism evidence="1 2">
    <name type="scientific">Streptococcus canis</name>
    <dbReference type="NCBI Taxonomy" id="1329"/>
    <lineage>
        <taxon>Bacteria</taxon>
        <taxon>Bacillati</taxon>
        <taxon>Bacillota</taxon>
        <taxon>Bacilli</taxon>
        <taxon>Lactobacillales</taxon>
        <taxon>Streptococcaceae</taxon>
        <taxon>Streptococcus</taxon>
    </lineage>
</organism>
<evidence type="ECO:0008006" key="3">
    <source>
        <dbReference type="Google" id="ProtNLM"/>
    </source>
</evidence>
<keyword evidence="2" id="KW-1185">Reference proteome</keyword>
<evidence type="ECO:0000313" key="1">
    <source>
        <dbReference type="EMBL" id="VDC41816.1"/>
    </source>
</evidence>
<dbReference type="AlphaFoldDB" id="A0A3P5XZT6"/>
<protein>
    <recommendedName>
        <fullName evidence="3">Phage protein</fullName>
    </recommendedName>
</protein>
<proteinExistence type="predicted"/>
<dbReference type="Proteomes" id="UP000280759">
    <property type="component" value="Unassembled WGS sequence"/>
</dbReference>
<reference evidence="1 2" key="1">
    <citation type="submission" date="2018-10" db="EMBL/GenBank/DDBJ databases">
        <authorList>
            <consortium name="Molecular Microbiology and Infection Unit (UMMI)"/>
            <person name="Machado M."/>
        </authorList>
    </citation>
    <scope>NUCLEOTIDE SEQUENCE [LARGE SCALE GENOMIC DNA]</scope>
    <source>
        <strain evidence="1">FMV2238.02</strain>
    </source>
</reference>
<evidence type="ECO:0000313" key="2">
    <source>
        <dbReference type="Proteomes" id="UP000280759"/>
    </source>
</evidence>
<name>A0A3P5XZT6_STRCB</name>
<dbReference type="EMBL" id="UXEP01000003">
    <property type="protein sequence ID" value="VDC41816.1"/>
    <property type="molecule type" value="Genomic_DNA"/>
</dbReference>
<accession>A0A3P5XZT6</accession>
<gene>
    <name evidence="1" type="ORF">FMV2238Y02_02570</name>
</gene>
<sequence length="69" mass="8524">MDWRCMITTKKHVVRVYNKGITATYMVYDKNLFKEHEFTSKREAMQFIRRLELANDKRVTEYFLREVDE</sequence>